<sequence>MFSAPGTGDSGGDRAVRFTRDLDFTLRDFERVRDLIYRRAGIVMADNKREMVYSRLAKRLRLHGMTRFGDYLDRLEARSDSEEWEAFTNALTTNLTAFFREAHHFPVLAEEVRRRGPGIKIWCAGASTGEEPYSLAMTVKETLGAAAGQVKILATDIDTEALNTARAGVYPLETVEKLGEARCRQFFQRGSGARAGKARARPELAAMIDFRPLNLVTGAWSSSGPFDIIFCRNVMIYFDKETQTEILRRFAGQLKPDGLLFAGHSENFSFLSQAFRLRGQTVYTLASPSPRAMPGMPRAKE</sequence>
<accession>A0A640WDP7</accession>
<dbReference type="InterPro" id="IPR022642">
    <property type="entry name" value="CheR_C"/>
</dbReference>
<feature type="binding site" evidence="6">
    <location>
        <position position="96"/>
    </location>
    <ligand>
        <name>S-adenosyl-L-methionine</name>
        <dbReference type="ChEBI" id="CHEBI:59789"/>
    </ligand>
</feature>
<keyword evidence="2 5" id="KW-0489">Methyltransferase</keyword>
<dbReference type="InterPro" id="IPR036804">
    <property type="entry name" value="CheR_N_sf"/>
</dbReference>
<evidence type="ECO:0000313" key="8">
    <source>
        <dbReference type="EMBL" id="KAA0017872.1"/>
    </source>
</evidence>
<keyword evidence="3 5" id="KW-0808">Transferase</keyword>
<keyword evidence="4 5" id="KW-0949">S-adenosyl-L-methionine</keyword>
<dbReference type="InterPro" id="IPR050903">
    <property type="entry name" value="Bact_Chemotaxis_MeTrfase"/>
</dbReference>
<dbReference type="AlphaFoldDB" id="A0A640WDP7"/>
<dbReference type="InterPro" id="IPR022641">
    <property type="entry name" value="CheR_N"/>
</dbReference>
<reference evidence="8 9" key="1">
    <citation type="submission" date="2019-08" db="EMBL/GenBank/DDBJ databases">
        <title>Bioinformatics analysis of the strain L3 and L5.</title>
        <authorList>
            <person name="Li X."/>
        </authorList>
    </citation>
    <scope>NUCLEOTIDE SEQUENCE [LARGE SCALE GENOMIC DNA]</scope>
    <source>
        <strain evidence="8 9">L3</strain>
    </source>
</reference>
<feature type="binding site" evidence="6">
    <location>
        <position position="131"/>
    </location>
    <ligand>
        <name>S-adenosyl-L-methionine</name>
        <dbReference type="ChEBI" id="CHEBI:59789"/>
    </ligand>
</feature>
<evidence type="ECO:0000256" key="3">
    <source>
        <dbReference type="ARBA" id="ARBA00022679"/>
    </source>
</evidence>
<dbReference type="SUPFAM" id="SSF47757">
    <property type="entry name" value="Chemotaxis receptor methyltransferase CheR, N-terminal domain"/>
    <property type="match status" value="1"/>
</dbReference>
<dbReference type="EC" id="2.1.1.80" evidence="5"/>
<dbReference type="PANTHER" id="PTHR24422">
    <property type="entry name" value="CHEMOTAXIS PROTEIN METHYLTRANSFERASE"/>
    <property type="match status" value="1"/>
</dbReference>
<dbReference type="SMART" id="SM00138">
    <property type="entry name" value="MeTrc"/>
    <property type="match status" value="1"/>
</dbReference>
<dbReference type="EMBL" id="VTPX01000006">
    <property type="protein sequence ID" value="KAA0017872.1"/>
    <property type="molecule type" value="Genomic_DNA"/>
</dbReference>
<feature type="binding site" evidence="6">
    <location>
        <position position="156"/>
    </location>
    <ligand>
        <name>S-adenosyl-L-methionine</name>
        <dbReference type="ChEBI" id="CHEBI:59789"/>
    </ligand>
</feature>
<dbReference type="InterPro" id="IPR029063">
    <property type="entry name" value="SAM-dependent_MTases_sf"/>
</dbReference>
<name>A0A640WDP7_9GAMM</name>
<feature type="binding site" evidence="6">
    <location>
        <begin position="232"/>
        <end position="233"/>
    </location>
    <ligand>
        <name>S-adenosyl-L-methionine</name>
        <dbReference type="ChEBI" id="CHEBI:59789"/>
    </ligand>
</feature>
<feature type="binding site" evidence="6">
    <location>
        <position position="94"/>
    </location>
    <ligand>
        <name>S-adenosyl-L-methionine</name>
        <dbReference type="ChEBI" id="CHEBI:59789"/>
    </ligand>
</feature>
<feature type="binding site" evidence="6">
    <location>
        <begin position="214"/>
        <end position="215"/>
    </location>
    <ligand>
        <name>S-adenosyl-L-methionine</name>
        <dbReference type="ChEBI" id="CHEBI:59789"/>
    </ligand>
</feature>
<dbReference type="Gene3D" id="3.40.50.150">
    <property type="entry name" value="Vaccinia Virus protein VP39"/>
    <property type="match status" value="1"/>
</dbReference>
<comment type="caution">
    <text evidence="8">The sequence shown here is derived from an EMBL/GenBank/DDBJ whole genome shotgun (WGS) entry which is preliminary data.</text>
</comment>
<dbReference type="Gene3D" id="1.10.155.10">
    <property type="entry name" value="Chemotaxis receptor methyltransferase CheR, N-terminal domain"/>
    <property type="match status" value="1"/>
</dbReference>
<evidence type="ECO:0000256" key="4">
    <source>
        <dbReference type="ARBA" id="ARBA00022691"/>
    </source>
</evidence>
<protein>
    <recommendedName>
        <fullName evidence="5">Chemotaxis protein methyltransferase</fullName>
        <ecNumber evidence="5">2.1.1.80</ecNumber>
    </recommendedName>
</protein>
<dbReference type="Proteomes" id="UP000466024">
    <property type="component" value="Unassembled WGS sequence"/>
</dbReference>
<evidence type="ECO:0000313" key="9">
    <source>
        <dbReference type="Proteomes" id="UP000466024"/>
    </source>
</evidence>
<evidence type="ECO:0000256" key="6">
    <source>
        <dbReference type="PIRSR" id="PIRSR000410-1"/>
    </source>
</evidence>
<feature type="domain" description="CheR-type methyltransferase" evidence="7">
    <location>
        <begin position="17"/>
        <end position="288"/>
    </location>
</feature>
<evidence type="ECO:0000256" key="2">
    <source>
        <dbReference type="ARBA" id="ARBA00022603"/>
    </source>
</evidence>
<dbReference type="Pfam" id="PF01739">
    <property type="entry name" value="CheR"/>
    <property type="match status" value="1"/>
</dbReference>
<evidence type="ECO:0000256" key="5">
    <source>
        <dbReference type="PIRNR" id="PIRNR000410"/>
    </source>
</evidence>
<keyword evidence="9" id="KW-1185">Reference proteome</keyword>
<dbReference type="RefSeq" id="WP_149435720.1">
    <property type="nucleotide sequence ID" value="NZ_VTPX01000006.1"/>
</dbReference>
<evidence type="ECO:0000259" key="7">
    <source>
        <dbReference type="PROSITE" id="PS50123"/>
    </source>
</evidence>
<dbReference type="Pfam" id="PF03705">
    <property type="entry name" value="CheR_N"/>
    <property type="match status" value="1"/>
</dbReference>
<dbReference type="GO" id="GO:0008983">
    <property type="term" value="F:protein-glutamate O-methyltransferase activity"/>
    <property type="evidence" value="ECO:0007669"/>
    <property type="project" value="UniProtKB-EC"/>
</dbReference>
<dbReference type="GO" id="GO:0032259">
    <property type="term" value="P:methylation"/>
    <property type="evidence" value="ECO:0007669"/>
    <property type="project" value="UniProtKB-KW"/>
</dbReference>
<proteinExistence type="predicted"/>
<dbReference type="PANTHER" id="PTHR24422:SF19">
    <property type="entry name" value="CHEMOTAXIS PROTEIN METHYLTRANSFERASE"/>
    <property type="match status" value="1"/>
</dbReference>
<dbReference type="InterPro" id="IPR026024">
    <property type="entry name" value="Chemotaxis_MeTrfase_CheR"/>
</dbReference>
<dbReference type="SUPFAM" id="SSF53335">
    <property type="entry name" value="S-adenosyl-L-methionine-dependent methyltransferases"/>
    <property type="match status" value="1"/>
</dbReference>
<dbReference type="PROSITE" id="PS50123">
    <property type="entry name" value="CHER"/>
    <property type="match status" value="1"/>
</dbReference>
<feature type="binding site" evidence="6">
    <location>
        <position position="100"/>
    </location>
    <ligand>
        <name>S-adenosyl-L-methionine</name>
        <dbReference type="ChEBI" id="CHEBI:59789"/>
    </ligand>
</feature>
<comment type="catalytic activity">
    <reaction evidence="1 5">
        <text>L-glutamyl-[protein] + S-adenosyl-L-methionine = [protein]-L-glutamate 5-O-methyl ester + S-adenosyl-L-homocysteine</text>
        <dbReference type="Rhea" id="RHEA:24452"/>
        <dbReference type="Rhea" id="RHEA-COMP:10208"/>
        <dbReference type="Rhea" id="RHEA-COMP:10311"/>
        <dbReference type="ChEBI" id="CHEBI:29973"/>
        <dbReference type="ChEBI" id="CHEBI:57856"/>
        <dbReference type="ChEBI" id="CHEBI:59789"/>
        <dbReference type="ChEBI" id="CHEBI:82795"/>
        <dbReference type="EC" id="2.1.1.80"/>
    </reaction>
</comment>
<dbReference type="PRINTS" id="PR00996">
    <property type="entry name" value="CHERMTFRASE"/>
</dbReference>
<organism evidence="8 9">
    <name type="scientific">Salinicola corii</name>
    <dbReference type="NCBI Taxonomy" id="2606937"/>
    <lineage>
        <taxon>Bacteria</taxon>
        <taxon>Pseudomonadati</taxon>
        <taxon>Pseudomonadota</taxon>
        <taxon>Gammaproteobacteria</taxon>
        <taxon>Oceanospirillales</taxon>
        <taxon>Halomonadaceae</taxon>
        <taxon>Salinicola</taxon>
    </lineage>
</organism>
<evidence type="ECO:0000256" key="1">
    <source>
        <dbReference type="ARBA" id="ARBA00001541"/>
    </source>
</evidence>
<comment type="function">
    <text evidence="5">Methylation of the membrane-bound methyl-accepting chemotaxis proteins (MCP) to form gamma-glutamyl methyl ester residues in MCP.</text>
</comment>
<dbReference type="InterPro" id="IPR000780">
    <property type="entry name" value="CheR_MeTrfase"/>
</dbReference>
<dbReference type="PIRSF" id="PIRSF000410">
    <property type="entry name" value="CheR"/>
    <property type="match status" value="1"/>
</dbReference>
<gene>
    <name evidence="8" type="ORF">F0A16_12455</name>
</gene>